<organism evidence="1 2">
    <name type="scientific">Pistacia integerrima</name>
    <dbReference type="NCBI Taxonomy" id="434235"/>
    <lineage>
        <taxon>Eukaryota</taxon>
        <taxon>Viridiplantae</taxon>
        <taxon>Streptophyta</taxon>
        <taxon>Embryophyta</taxon>
        <taxon>Tracheophyta</taxon>
        <taxon>Spermatophyta</taxon>
        <taxon>Magnoliopsida</taxon>
        <taxon>eudicotyledons</taxon>
        <taxon>Gunneridae</taxon>
        <taxon>Pentapetalae</taxon>
        <taxon>rosids</taxon>
        <taxon>malvids</taxon>
        <taxon>Sapindales</taxon>
        <taxon>Anacardiaceae</taxon>
        <taxon>Pistacia</taxon>
    </lineage>
</organism>
<protein>
    <submittedName>
        <fullName evidence="1">Uncharacterized protein</fullName>
    </submittedName>
</protein>
<name>A0ACC0Y923_9ROSI</name>
<evidence type="ECO:0000313" key="2">
    <source>
        <dbReference type="Proteomes" id="UP001163603"/>
    </source>
</evidence>
<accession>A0ACC0Y923</accession>
<proteinExistence type="predicted"/>
<reference evidence="2" key="1">
    <citation type="journal article" date="2023" name="G3 (Bethesda)">
        <title>Genome assembly and association tests identify interacting loci associated with vigor, precocity, and sex in interspecific pistachio rootstocks.</title>
        <authorList>
            <person name="Palmer W."/>
            <person name="Jacygrad E."/>
            <person name="Sagayaradj S."/>
            <person name="Cavanaugh K."/>
            <person name="Han R."/>
            <person name="Bertier L."/>
            <person name="Beede B."/>
            <person name="Kafkas S."/>
            <person name="Golino D."/>
            <person name="Preece J."/>
            <person name="Michelmore R."/>
        </authorList>
    </citation>
    <scope>NUCLEOTIDE SEQUENCE [LARGE SCALE GENOMIC DNA]</scope>
</reference>
<dbReference type="Proteomes" id="UP001163603">
    <property type="component" value="Chromosome 8"/>
</dbReference>
<sequence length="282" mass="32136">MRDQCYHGYGLNQRYPVSNHHTISLMRLFFHRPFLFFFFSLWPPMQIPPTPTNPWSRKNIFSTTPCPVLVSLVSLFIGLGGISFAINTIIRPPLPVFPCGISLYTFRQFYPPSDNGAVTHRPKLLGFVGIQTGFDSGDRRALEQAIVLAFRFVIGRTKDAKKMARLQKEIYQSRDFMLIDIEEQCLKLPFKTLPAFRIKADDDIYLRSDRLAKERPHLLKYIGCMKKGPVITALNLSDVLSAQAMASLASARNNRNPNLGKVGNLTMDANRDEVRMNPLWQA</sequence>
<keyword evidence="2" id="KW-1185">Reference proteome</keyword>
<comment type="caution">
    <text evidence="1">The sequence shown here is derived from an EMBL/GenBank/DDBJ whole genome shotgun (WGS) entry which is preliminary data.</text>
</comment>
<evidence type="ECO:0000313" key="1">
    <source>
        <dbReference type="EMBL" id="KAJ0031023.1"/>
    </source>
</evidence>
<gene>
    <name evidence="1" type="ORF">Pint_12960</name>
</gene>
<dbReference type="EMBL" id="CM047743">
    <property type="protein sequence ID" value="KAJ0031023.1"/>
    <property type="molecule type" value="Genomic_DNA"/>
</dbReference>